<evidence type="ECO:0000256" key="1">
    <source>
        <dbReference type="ARBA" id="ARBA00022729"/>
    </source>
</evidence>
<proteinExistence type="predicted"/>
<reference evidence="3 4" key="1">
    <citation type="submission" date="2018-10" db="EMBL/GenBank/DDBJ databases">
        <authorList>
            <person name="Li J."/>
        </authorList>
    </citation>
    <scope>NUCLEOTIDE SEQUENCE [LARGE SCALE GENOMIC DNA]</scope>
    <source>
        <strain evidence="3 4">ZD1-4</strain>
    </source>
</reference>
<keyword evidence="4" id="KW-1185">Reference proteome</keyword>
<dbReference type="Proteomes" id="UP000282460">
    <property type="component" value="Unassembled WGS sequence"/>
</dbReference>
<dbReference type="AlphaFoldDB" id="A0A3L7J133"/>
<organism evidence="3 4">
    <name type="scientific">Mycetocola zhadangensis</name>
    <dbReference type="NCBI Taxonomy" id="1164595"/>
    <lineage>
        <taxon>Bacteria</taxon>
        <taxon>Bacillati</taxon>
        <taxon>Actinomycetota</taxon>
        <taxon>Actinomycetes</taxon>
        <taxon>Micrococcales</taxon>
        <taxon>Microbacteriaceae</taxon>
        <taxon>Mycetocola</taxon>
    </lineage>
</organism>
<evidence type="ECO:0000256" key="2">
    <source>
        <dbReference type="SAM" id="Phobius"/>
    </source>
</evidence>
<gene>
    <name evidence="3" type="ORF">D9V28_08295</name>
</gene>
<name>A0A3L7J133_9MICO</name>
<evidence type="ECO:0000313" key="3">
    <source>
        <dbReference type="EMBL" id="RLQ84208.1"/>
    </source>
</evidence>
<protein>
    <recommendedName>
        <fullName evidence="5">DUF4190 domain-containing protein</fullName>
    </recommendedName>
</protein>
<sequence length="261" mass="27224">MGPTPPKRSNGPGRAALIIGIVSMVLSLLPVVNFFSFVLGFAGLICGTIGLILTDRPRRQALWGTILSGVSISVAFFTVLAYTFGLFFVGGAISELTRDLPQASEAASPPTLPTAADPLPLGEIVELTGATGEPAYEATVTASVIDANDQVLGNARNVEAPAGMQWAMARVTVTSLSEGHSTVASEITLEYLSSDGHIFSADDEYVIAPEPEFAMLAPINVGETTTGNIVIAVPNEDPAGGTWALSYNTNTGTEPFYFEVG</sequence>
<evidence type="ECO:0000313" key="4">
    <source>
        <dbReference type="Proteomes" id="UP000282460"/>
    </source>
</evidence>
<feature type="transmembrane region" description="Helical" evidence="2">
    <location>
        <begin position="66"/>
        <end position="93"/>
    </location>
</feature>
<comment type="caution">
    <text evidence="3">The sequence shown here is derived from an EMBL/GenBank/DDBJ whole genome shotgun (WGS) entry which is preliminary data.</text>
</comment>
<dbReference type="Gene3D" id="2.60.40.1240">
    <property type="match status" value="1"/>
</dbReference>
<keyword evidence="2" id="KW-0472">Membrane</keyword>
<evidence type="ECO:0008006" key="5">
    <source>
        <dbReference type="Google" id="ProtNLM"/>
    </source>
</evidence>
<keyword evidence="2" id="KW-1133">Transmembrane helix</keyword>
<dbReference type="InterPro" id="IPR029050">
    <property type="entry name" value="Immunoprotect_excell_Ig-like"/>
</dbReference>
<accession>A0A3L7J133</accession>
<feature type="transmembrane region" description="Helical" evidence="2">
    <location>
        <begin position="35"/>
        <end position="54"/>
    </location>
</feature>
<keyword evidence="2" id="KW-0812">Transmembrane</keyword>
<dbReference type="EMBL" id="RCWJ01000002">
    <property type="protein sequence ID" value="RLQ84208.1"/>
    <property type="molecule type" value="Genomic_DNA"/>
</dbReference>
<keyword evidence="1" id="KW-0732">Signal</keyword>